<dbReference type="PANTHER" id="PTHR23253">
    <property type="entry name" value="EUKARYOTIC TRANSLATION INITIATION FACTOR 4 GAMMA"/>
    <property type="match status" value="1"/>
</dbReference>
<evidence type="ECO:0000256" key="2">
    <source>
        <dbReference type="ARBA" id="ARBA00022540"/>
    </source>
</evidence>
<reference evidence="6" key="1">
    <citation type="submission" date="2020-11" db="EMBL/GenBank/DDBJ databases">
        <authorList>
            <person name="Tran Van P."/>
        </authorList>
    </citation>
    <scope>NUCLEOTIDE SEQUENCE</scope>
</reference>
<gene>
    <name evidence="6" type="ORF">TGEB3V08_LOCUS4842</name>
</gene>
<evidence type="ECO:0000256" key="1">
    <source>
        <dbReference type="ARBA" id="ARBA00005775"/>
    </source>
</evidence>
<dbReference type="SUPFAM" id="SSF48371">
    <property type="entry name" value="ARM repeat"/>
    <property type="match status" value="2"/>
</dbReference>
<feature type="compositionally biased region" description="Basic and acidic residues" evidence="4">
    <location>
        <begin position="165"/>
        <end position="174"/>
    </location>
</feature>
<evidence type="ECO:0000256" key="4">
    <source>
        <dbReference type="SAM" id="MobiDB-lite"/>
    </source>
</evidence>
<dbReference type="SMART" id="SM00543">
    <property type="entry name" value="MIF4G"/>
    <property type="match status" value="1"/>
</dbReference>
<dbReference type="Pfam" id="PF02854">
    <property type="entry name" value="MIF4G"/>
    <property type="match status" value="1"/>
</dbReference>
<evidence type="ECO:0000313" key="6">
    <source>
        <dbReference type="EMBL" id="CAD7592212.1"/>
    </source>
</evidence>
<proteinExistence type="inferred from homology"/>
<dbReference type="Gene3D" id="1.25.40.180">
    <property type="match status" value="5"/>
</dbReference>
<dbReference type="PANTHER" id="PTHR23253:SF78">
    <property type="entry name" value="EUKARYOTIC TRANSLATION INITIATION FACTOR 4G1, ISOFORM B-RELATED"/>
    <property type="match status" value="1"/>
</dbReference>
<keyword evidence="2" id="KW-0396">Initiation factor</keyword>
<accession>A0A7R9JYX4</accession>
<protein>
    <recommendedName>
        <fullName evidence="5">MI domain-containing protein</fullName>
    </recommendedName>
</protein>
<dbReference type="GO" id="GO:0003729">
    <property type="term" value="F:mRNA binding"/>
    <property type="evidence" value="ECO:0007669"/>
    <property type="project" value="TreeGrafter"/>
</dbReference>
<feature type="compositionally biased region" description="Low complexity" evidence="4">
    <location>
        <begin position="182"/>
        <end position="198"/>
    </location>
</feature>
<feature type="compositionally biased region" description="Low complexity" evidence="4">
    <location>
        <begin position="228"/>
        <end position="238"/>
    </location>
</feature>
<dbReference type="InterPro" id="IPR003891">
    <property type="entry name" value="Initiation_fac_eIF4g_MI"/>
</dbReference>
<feature type="region of interest" description="Disordered" evidence="4">
    <location>
        <begin position="734"/>
        <end position="810"/>
    </location>
</feature>
<dbReference type="InterPro" id="IPR003890">
    <property type="entry name" value="MIF4G-like_typ-3"/>
</dbReference>
<dbReference type="GO" id="GO:0016281">
    <property type="term" value="C:eukaryotic translation initiation factor 4F complex"/>
    <property type="evidence" value="ECO:0007669"/>
    <property type="project" value="TreeGrafter"/>
</dbReference>
<feature type="domain" description="MI" evidence="5">
    <location>
        <begin position="839"/>
        <end position="961"/>
    </location>
</feature>
<evidence type="ECO:0000259" key="5">
    <source>
        <dbReference type="PROSITE" id="PS51366"/>
    </source>
</evidence>
<dbReference type="SMART" id="SM00544">
    <property type="entry name" value="MA3"/>
    <property type="match status" value="1"/>
</dbReference>
<organism evidence="6">
    <name type="scientific">Timema genevievae</name>
    <name type="common">Walking stick</name>
    <dbReference type="NCBI Taxonomy" id="629358"/>
    <lineage>
        <taxon>Eukaryota</taxon>
        <taxon>Metazoa</taxon>
        <taxon>Ecdysozoa</taxon>
        <taxon>Arthropoda</taxon>
        <taxon>Hexapoda</taxon>
        <taxon>Insecta</taxon>
        <taxon>Pterygota</taxon>
        <taxon>Neoptera</taxon>
        <taxon>Polyneoptera</taxon>
        <taxon>Phasmatodea</taxon>
        <taxon>Timematodea</taxon>
        <taxon>Timematoidea</taxon>
        <taxon>Timematidae</taxon>
        <taxon>Timema</taxon>
    </lineage>
</organism>
<dbReference type="GO" id="GO:0003743">
    <property type="term" value="F:translation initiation factor activity"/>
    <property type="evidence" value="ECO:0007669"/>
    <property type="project" value="UniProtKB-KW"/>
</dbReference>
<feature type="compositionally biased region" description="Polar residues" evidence="4">
    <location>
        <begin position="397"/>
        <end position="409"/>
    </location>
</feature>
<dbReference type="AlphaFoldDB" id="A0A7R9JYX4"/>
<feature type="region of interest" description="Disordered" evidence="4">
    <location>
        <begin position="621"/>
        <end position="673"/>
    </location>
</feature>
<feature type="region of interest" description="Disordered" evidence="4">
    <location>
        <begin position="221"/>
        <end position="261"/>
    </location>
</feature>
<name>A0A7R9JYX4_TIMGE</name>
<dbReference type="PROSITE" id="PS51366">
    <property type="entry name" value="MI"/>
    <property type="match status" value="1"/>
</dbReference>
<comment type="similarity">
    <text evidence="1">Belongs to the eukaryotic initiation factor 4G family.</text>
</comment>
<feature type="region of interest" description="Disordered" evidence="4">
    <location>
        <begin position="165"/>
        <end position="199"/>
    </location>
</feature>
<evidence type="ECO:0000256" key="3">
    <source>
        <dbReference type="ARBA" id="ARBA00022917"/>
    </source>
</evidence>
<dbReference type="Pfam" id="PF02847">
    <property type="entry name" value="MA3"/>
    <property type="match status" value="1"/>
</dbReference>
<dbReference type="InterPro" id="IPR016024">
    <property type="entry name" value="ARM-type_fold"/>
</dbReference>
<sequence length="1062" mass="117896">MVGTRTSDYPSRSVTRQRTPMPVVALCTPDTVSFLICLDHIPVVHLRGASWVIWKLVVHGGVRECIHLLHLQGCAFRDVTGGASVYICHCSRSLYLGFLAVNGRTLLAPRDDSYGNLGHKIRFSFVCCLRASSQVYCVCTCQKRYFGKATQRSKQKRVAKMKDYNRKGVGKEGSDMDAFVGSATEETPPPSAAAAPTPALTPVPTPVPVAAVVTPAQVPPPVPRVPEAESPVSVEVPAGPVITDSQEPKEGEEQQQPDVDAEEEKLVTALNEENTKVSAAALKEDTPPVIENIPVVPALFNVKLPYKDDQWSPVNPDGKKKYERDFLMELQNDPQSKKKPDNLPDLEVVLNNSSNRQPRAMDTRPLMNQNRTHESLTPNFALRGSGGTRYQGPIPKRNSQQGKPKSNKPNVIHVSLSLREDIKLHETENAWKPGRMKGNAVSEVEAKTEELYKKVRSVLNKLTPQKFHTLVNQVQSLPIDNSERLLGVINLVFEKAVDEPSFSVAYAQMCKVLSNMQVPNERKTKEDSEFVEFRKLLVNRCQHEFEKSYRGRSLAQYFDKMRELSMKRGEISSRVRFMLQDVLELRNCKWKPRRDDSAPKTIDQIQKEAEKETSDMLIALNSAQQTPRRQDDRGGGGGGGGNSMDRRKNRGGPGGGNMNEDGWNTVAPGNRSNSRIAVDTNKFKLNKDADQANNTLGSRTLFSSWGKGAAIKTEPEKKGPQYSSANYYSALSNANEMPEERRQPPSSISSSRAGPGKSTPTPSIEKERMVASFKPAMEDSRSTQTSGHPSRSSSRDNSVRRSDESFRSSASISVDNDSVMNARPTILAPVIPPPITAEQLERKTHLLLDEFLQNANLQEAEQTVVETFTDSNFHAFILECINYVMERTSHARLSLGKLLCHLISNGIVKKEYYIEGLKSFLSFADDYAIDVPKVWLYVAETIGALTYPQSYQVATTALSMTEEEDKILEFLPSSNSFDQIVSWISANVGDKVAEPQFIRALSTAIVRSAIYSFLCQIFQTLWDDNIIASESFLACAKCKDGHEVTGKAVALKLLTSFFTALK</sequence>
<keyword evidence="3" id="KW-0648">Protein biosynthesis</keyword>
<feature type="compositionally biased region" description="Basic and acidic residues" evidence="4">
    <location>
        <begin position="793"/>
        <end position="806"/>
    </location>
</feature>
<feature type="region of interest" description="Disordered" evidence="4">
    <location>
        <begin position="377"/>
        <end position="409"/>
    </location>
</feature>
<dbReference type="EMBL" id="OE840720">
    <property type="protein sequence ID" value="CAD7592212.1"/>
    <property type="molecule type" value="Genomic_DNA"/>
</dbReference>